<dbReference type="EMBL" id="JAOVQM010000001">
    <property type="protein sequence ID" value="MCV2231235.1"/>
    <property type="molecule type" value="Genomic_DNA"/>
</dbReference>
<name>A0ABT2Y3C0_9MOLU</name>
<accession>A0ABT2Y3C0</accession>
<evidence type="ECO:0000313" key="1">
    <source>
        <dbReference type="EMBL" id="MCV2231235.1"/>
    </source>
</evidence>
<proteinExistence type="predicted"/>
<evidence type="ECO:0000313" key="2">
    <source>
        <dbReference type="Proteomes" id="UP001177160"/>
    </source>
</evidence>
<sequence>MKLKNIETNFSKYHAYLKKEGKNKSYYYDTMIYKLIKDNLTLLVHRPEDFPKEYLECDINNFDLEIELDNQSGITSYNNSYRGQKKTMTLWIQ</sequence>
<dbReference type="Proteomes" id="UP001177160">
    <property type="component" value="Unassembled WGS sequence"/>
</dbReference>
<dbReference type="RefSeq" id="WP_263607348.1">
    <property type="nucleotide sequence ID" value="NZ_JAOVQM010000001.1"/>
</dbReference>
<reference evidence="1" key="1">
    <citation type="submission" date="2022-09" db="EMBL/GenBank/DDBJ databases">
        <title>Novel Mycoplasma species identified in domestic and wild animals.</title>
        <authorList>
            <person name="Volokhov D.V."/>
            <person name="Furtak V.A."/>
            <person name="Zagorodnyaya T.A."/>
        </authorList>
    </citation>
    <scope>NUCLEOTIDE SEQUENCE</scope>
    <source>
        <strain evidence="1">Oakley</strain>
    </source>
</reference>
<keyword evidence="2" id="KW-1185">Reference proteome</keyword>
<comment type="caution">
    <text evidence="1">The sequence shown here is derived from an EMBL/GenBank/DDBJ whole genome shotgun (WGS) entry which is preliminary data.</text>
</comment>
<gene>
    <name evidence="1" type="ORF">N7548_00145</name>
</gene>
<protein>
    <submittedName>
        <fullName evidence="1">Uncharacterized protein</fullName>
    </submittedName>
</protein>
<organism evidence="1 2">
    <name type="scientific">Paracholeplasma manati</name>
    <dbReference type="NCBI Taxonomy" id="591373"/>
    <lineage>
        <taxon>Bacteria</taxon>
        <taxon>Bacillati</taxon>
        <taxon>Mycoplasmatota</taxon>
        <taxon>Mollicutes</taxon>
        <taxon>Acholeplasmatales</taxon>
        <taxon>Acholeplasmataceae</taxon>
        <taxon>Paracholeplasma</taxon>
    </lineage>
</organism>